<keyword evidence="14" id="KW-1185">Reference proteome</keyword>
<keyword evidence="5 9" id="KW-0997">Cell inner membrane</keyword>
<dbReference type="Gene3D" id="2.40.50.100">
    <property type="match status" value="1"/>
</dbReference>
<keyword evidence="4 9" id="KW-1003">Cell membrane</keyword>
<gene>
    <name evidence="13" type="ORF">EL18_03399</name>
</gene>
<comment type="caution">
    <text evidence="13">The sequence shown here is derived from an EMBL/GenBank/DDBJ whole genome shotgun (WGS) entry which is preliminary data.</text>
</comment>
<feature type="transmembrane region" description="Helical" evidence="9">
    <location>
        <begin position="12"/>
        <end position="28"/>
    </location>
</feature>
<accession>A0A084U5F3</accession>
<dbReference type="InterPro" id="IPR058982">
    <property type="entry name" value="Beta-barrel_AprE"/>
</dbReference>
<dbReference type="PANTHER" id="PTHR30386:SF26">
    <property type="entry name" value="TRANSPORT PROTEIN COMB"/>
    <property type="match status" value="1"/>
</dbReference>
<keyword evidence="8 9" id="KW-0472">Membrane</keyword>
<feature type="domain" description="CzcB-like barrel-sandwich hybrid" evidence="11">
    <location>
        <begin position="55"/>
        <end position="259"/>
    </location>
</feature>
<dbReference type="NCBIfam" id="TIGR01843">
    <property type="entry name" value="type_I_hlyD"/>
    <property type="match status" value="1"/>
</dbReference>
<dbReference type="EMBL" id="JMQM01000003">
    <property type="protein sequence ID" value="KFB08189.1"/>
    <property type="molecule type" value="Genomic_DNA"/>
</dbReference>
<dbReference type="Pfam" id="PF25973">
    <property type="entry name" value="BSH_CzcB"/>
    <property type="match status" value="1"/>
</dbReference>
<dbReference type="InterPro" id="IPR058647">
    <property type="entry name" value="BSH_CzcB-like"/>
</dbReference>
<comment type="similarity">
    <text evidence="2 9">Belongs to the membrane fusion protein (MFP) (TC 8.A.1) family.</text>
</comment>
<dbReference type="Gene3D" id="2.40.30.170">
    <property type="match status" value="1"/>
</dbReference>
<evidence type="ECO:0000256" key="2">
    <source>
        <dbReference type="ARBA" id="ARBA00009477"/>
    </source>
</evidence>
<evidence type="ECO:0000256" key="3">
    <source>
        <dbReference type="ARBA" id="ARBA00022448"/>
    </source>
</evidence>
<reference evidence="13 14" key="1">
    <citation type="submission" date="2014-05" db="EMBL/GenBank/DDBJ databases">
        <title>Draft Genome Sequence of Nitratireductor basaltis Strain UMTGB225, A Marine Bacterium Isolated from Green Barrel Tunicate.</title>
        <authorList>
            <person name="Gan H.Y."/>
        </authorList>
    </citation>
    <scope>NUCLEOTIDE SEQUENCE [LARGE SCALE GENOMIC DNA]</scope>
    <source>
        <strain evidence="13 14">UMTGB225</strain>
    </source>
</reference>
<dbReference type="GO" id="GO:0015031">
    <property type="term" value="P:protein transport"/>
    <property type="evidence" value="ECO:0007669"/>
    <property type="project" value="InterPro"/>
</dbReference>
<keyword evidence="3 9" id="KW-0813">Transport</keyword>
<protein>
    <recommendedName>
        <fullName evidence="9">Membrane fusion protein (MFP) family protein</fullName>
    </recommendedName>
</protein>
<evidence type="ECO:0000256" key="10">
    <source>
        <dbReference type="SAM" id="Coils"/>
    </source>
</evidence>
<evidence type="ECO:0000256" key="6">
    <source>
        <dbReference type="ARBA" id="ARBA00022692"/>
    </source>
</evidence>
<dbReference type="Proteomes" id="UP000053675">
    <property type="component" value="Unassembled WGS sequence"/>
</dbReference>
<evidence type="ECO:0000256" key="5">
    <source>
        <dbReference type="ARBA" id="ARBA00022519"/>
    </source>
</evidence>
<keyword evidence="6 9" id="KW-0812">Transmembrane</keyword>
<name>A0A084U5F3_9HYPH</name>
<dbReference type="GO" id="GO:0005886">
    <property type="term" value="C:plasma membrane"/>
    <property type="evidence" value="ECO:0007669"/>
    <property type="project" value="UniProtKB-SubCell"/>
</dbReference>
<dbReference type="RefSeq" id="WP_036486860.1">
    <property type="nucleotide sequence ID" value="NZ_JMQM01000003.1"/>
</dbReference>
<evidence type="ECO:0000313" key="13">
    <source>
        <dbReference type="EMBL" id="KFB08189.1"/>
    </source>
</evidence>
<evidence type="ECO:0000313" key="14">
    <source>
        <dbReference type="Proteomes" id="UP000053675"/>
    </source>
</evidence>
<dbReference type="OrthoDB" id="9810980at2"/>
<evidence type="ECO:0000256" key="1">
    <source>
        <dbReference type="ARBA" id="ARBA00004377"/>
    </source>
</evidence>
<evidence type="ECO:0000259" key="11">
    <source>
        <dbReference type="Pfam" id="PF25973"/>
    </source>
</evidence>
<keyword evidence="10" id="KW-0175">Coiled coil</keyword>
<organism evidence="13 14">
    <name type="scientific">Nitratireductor basaltis</name>
    <dbReference type="NCBI Taxonomy" id="472175"/>
    <lineage>
        <taxon>Bacteria</taxon>
        <taxon>Pseudomonadati</taxon>
        <taxon>Pseudomonadota</taxon>
        <taxon>Alphaproteobacteria</taxon>
        <taxon>Hyphomicrobiales</taxon>
        <taxon>Phyllobacteriaceae</taxon>
        <taxon>Nitratireductor</taxon>
    </lineage>
</organism>
<dbReference type="PRINTS" id="PR01490">
    <property type="entry name" value="RTXTOXIND"/>
</dbReference>
<dbReference type="eggNOG" id="COG0845">
    <property type="taxonomic scope" value="Bacteria"/>
</dbReference>
<evidence type="ECO:0000256" key="8">
    <source>
        <dbReference type="ARBA" id="ARBA00023136"/>
    </source>
</evidence>
<dbReference type="AlphaFoldDB" id="A0A084U5F3"/>
<comment type="subcellular location">
    <subcellularLocation>
        <location evidence="1 9">Cell inner membrane</location>
        <topology evidence="1 9">Single-pass membrane protein</topology>
    </subcellularLocation>
</comment>
<evidence type="ECO:0000256" key="7">
    <source>
        <dbReference type="ARBA" id="ARBA00022989"/>
    </source>
</evidence>
<dbReference type="InterPro" id="IPR010129">
    <property type="entry name" value="T1SS_HlyD"/>
</dbReference>
<dbReference type="Pfam" id="PF26002">
    <property type="entry name" value="Beta-barrel_AprE"/>
    <property type="match status" value="1"/>
</dbReference>
<dbReference type="STRING" id="472175.EL18_03399"/>
<feature type="coiled-coil region" evidence="10">
    <location>
        <begin position="191"/>
        <end position="218"/>
    </location>
</feature>
<keyword evidence="7 9" id="KW-1133">Transmembrane helix</keyword>
<evidence type="ECO:0000259" key="12">
    <source>
        <dbReference type="Pfam" id="PF26002"/>
    </source>
</evidence>
<evidence type="ECO:0000256" key="4">
    <source>
        <dbReference type="ARBA" id="ARBA00022475"/>
    </source>
</evidence>
<evidence type="ECO:0000256" key="9">
    <source>
        <dbReference type="RuleBase" id="RU365093"/>
    </source>
</evidence>
<dbReference type="InterPro" id="IPR050739">
    <property type="entry name" value="MFP"/>
</dbReference>
<feature type="domain" description="AprE-like beta-barrel" evidence="12">
    <location>
        <begin position="268"/>
        <end position="360"/>
    </location>
</feature>
<dbReference type="PANTHER" id="PTHR30386">
    <property type="entry name" value="MEMBRANE FUSION SUBUNIT OF EMRAB-TOLC MULTIDRUG EFFLUX PUMP"/>
    <property type="match status" value="1"/>
</dbReference>
<proteinExistence type="inferred from homology"/>
<dbReference type="PATRIC" id="fig|472175.3.peg.3397"/>
<sequence length="382" mass="42499">MIDSTRKDRTLLYVIAALMVSFVTWASIARVDEYTRGQGKVVPLSGAQVIQSLEGGILQDLEVSEGDRVTQGQKVAVLDSTGVQSEYDDLLGRSAFLRAKLARIRAELAEEDEIVFADDLSNYPNILRTERTLFDARRRRIRELKETQAERERLTRSELSIIEGLGRSGAASKASIIQLQRSLADMQQDVAENLNTYYQELATELAENEAELLSVRQQLSQKKDVLERTVLRSPVDGIVNKRYINTRGGVLAPGEKIMEIVPIGDRQIIEAEIDPKDVAFLSTGQPASVKLTAYDYTIYGMLEGELVHISPDTILDQTRPDAQPFYAVRIRTDGKGLEDANGEPLPIIPGMIAEVNIQTGNRRVITSLLKPVLRGTEAFSQR</sequence>